<evidence type="ECO:0000313" key="2">
    <source>
        <dbReference type="EMBL" id="GAA1588831.1"/>
    </source>
</evidence>
<dbReference type="EMBL" id="BAAAND010000006">
    <property type="protein sequence ID" value="GAA1588831.1"/>
    <property type="molecule type" value="Genomic_DNA"/>
</dbReference>
<keyword evidence="3" id="KW-1185">Reference proteome</keyword>
<gene>
    <name evidence="2" type="ORF">GCM10009742_39160</name>
</gene>
<comment type="caution">
    <text evidence="2">The sequence shown here is derived from an EMBL/GenBank/DDBJ whole genome shotgun (WGS) entry which is preliminary data.</text>
</comment>
<organism evidence="2 3">
    <name type="scientific">Kribbella karoonensis</name>
    <dbReference type="NCBI Taxonomy" id="324851"/>
    <lineage>
        <taxon>Bacteria</taxon>
        <taxon>Bacillati</taxon>
        <taxon>Actinomycetota</taxon>
        <taxon>Actinomycetes</taxon>
        <taxon>Propionibacteriales</taxon>
        <taxon>Kribbellaceae</taxon>
        <taxon>Kribbella</taxon>
    </lineage>
</organism>
<proteinExistence type="predicted"/>
<dbReference type="Proteomes" id="UP001500190">
    <property type="component" value="Unassembled WGS sequence"/>
</dbReference>
<dbReference type="InterPro" id="IPR043519">
    <property type="entry name" value="NT_sf"/>
</dbReference>
<accession>A0ABN2DYV0</accession>
<dbReference type="Gene3D" id="3.30.460.10">
    <property type="entry name" value="Beta Polymerase, domain 2"/>
    <property type="match status" value="1"/>
</dbReference>
<sequence length="274" mass="30143">MPSGLDDLPEPGDLHARLTRTRPLDWGKPIPTKAEIAGLYGSRATVESLTLLTRAATVEADLTDDLVSSIHDGITAYQLEHRLKSPQSLARKIRKLTGTQFSKQPLDDVVRYTIVTPDPDDLVPSALEAHDSLRQRGWSVNGAVNSYAEGSRYKGLHLHLQKHGQRAELQLHSHESIEVKNRTTPLYVVERDATQPREKRAEAREAAIALSAQLRQPRGIDDLTALGGVPVEVRVYGRQDRRSAGRNQAVGSAPTEHSAPIQSIVYKRKGGIGK</sequence>
<dbReference type="SUPFAM" id="SSF81301">
    <property type="entry name" value="Nucleotidyltransferase"/>
    <property type="match status" value="1"/>
</dbReference>
<protein>
    <submittedName>
        <fullName evidence="2">Uncharacterized protein</fullName>
    </submittedName>
</protein>
<reference evidence="2 3" key="1">
    <citation type="journal article" date="2019" name="Int. J. Syst. Evol. Microbiol.">
        <title>The Global Catalogue of Microorganisms (GCM) 10K type strain sequencing project: providing services to taxonomists for standard genome sequencing and annotation.</title>
        <authorList>
            <consortium name="The Broad Institute Genomics Platform"/>
            <consortium name="The Broad Institute Genome Sequencing Center for Infectious Disease"/>
            <person name="Wu L."/>
            <person name="Ma J."/>
        </authorList>
    </citation>
    <scope>NUCLEOTIDE SEQUENCE [LARGE SCALE GENOMIC DNA]</scope>
    <source>
        <strain evidence="2 3">JCM 14304</strain>
    </source>
</reference>
<name>A0ABN2DYV0_9ACTN</name>
<feature type="region of interest" description="Disordered" evidence="1">
    <location>
        <begin position="239"/>
        <end position="262"/>
    </location>
</feature>
<evidence type="ECO:0000256" key="1">
    <source>
        <dbReference type="SAM" id="MobiDB-lite"/>
    </source>
</evidence>
<dbReference type="RefSeq" id="WP_344193217.1">
    <property type="nucleotide sequence ID" value="NZ_BAAAND010000006.1"/>
</dbReference>
<evidence type="ECO:0000313" key="3">
    <source>
        <dbReference type="Proteomes" id="UP001500190"/>
    </source>
</evidence>